<keyword evidence="2" id="KW-1185">Reference proteome</keyword>
<reference evidence="1" key="1">
    <citation type="submission" date="2018-02" db="EMBL/GenBank/DDBJ databases">
        <title>The genomes of Aspergillus section Nigri reveals drivers in fungal speciation.</title>
        <authorList>
            <consortium name="DOE Joint Genome Institute"/>
            <person name="Vesth T.C."/>
            <person name="Nybo J."/>
            <person name="Theobald S."/>
            <person name="Brandl J."/>
            <person name="Frisvad J.C."/>
            <person name="Nielsen K.F."/>
            <person name="Lyhne E.K."/>
            <person name="Kogle M.E."/>
            <person name="Kuo A."/>
            <person name="Riley R."/>
            <person name="Clum A."/>
            <person name="Nolan M."/>
            <person name="Lipzen A."/>
            <person name="Salamov A."/>
            <person name="Henrissat B."/>
            <person name="Wiebenga A."/>
            <person name="De vries R.P."/>
            <person name="Grigoriev I.V."/>
            <person name="Mortensen U.H."/>
            <person name="Andersen M.R."/>
            <person name="Baker S.E."/>
        </authorList>
    </citation>
    <scope>NUCLEOTIDE SEQUENCE</scope>
    <source>
        <strain evidence="1">CBS 115574</strain>
    </source>
</reference>
<evidence type="ECO:0000313" key="2">
    <source>
        <dbReference type="Proteomes" id="UP000249748"/>
    </source>
</evidence>
<evidence type="ECO:0000313" key="1">
    <source>
        <dbReference type="EMBL" id="RAK88404.1"/>
    </source>
</evidence>
<dbReference type="Proteomes" id="UP000249748">
    <property type="component" value="Unassembled WGS sequence"/>
</dbReference>
<protein>
    <submittedName>
        <fullName evidence="1">Uncharacterized protein</fullName>
    </submittedName>
</protein>
<gene>
    <name evidence="1" type="ORF">BO79DRAFT_148514</name>
</gene>
<name>A0ACD1IF47_9EURO</name>
<proteinExistence type="predicted"/>
<sequence>MTALRKIIGQSNKRLTLVCRFNFLMRDDLEAQQAPSGEMFDSVSQVPTSEQRQARKEQGIKAQIEYNRPVDWQEYNSMYAVSRAVQIAGIAIRGRYHR</sequence>
<organism evidence="1 2">
    <name type="scientific">Aspergillus costaricaensis CBS 115574</name>
    <dbReference type="NCBI Taxonomy" id="1448317"/>
    <lineage>
        <taxon>Eukaryota</taxon>
        <taxon>Fungi</taxon>
        <taxon>Dikarya</taxon>
        <taxon>Ascomycota</taxon>
        <taxon>Pezizomycotina</taxon>
        <taxon>Eurotiomycetes</taxon>
        <taxon>Eurotiomycetidae</taxon>
        <taxon>Eurotiales</taxon>
        <taxon>Aspergillaceae</taxon>
        <taxon>Aspergillus</taxon>
        <taxon>Aspergillus subgen. Circumdati</taxon>
    </lineage>
</organism>
<dbReference type="EMBL" id="KZ824551">
    <property type="protein sequence ID" value="RAK88404.1"/>
    <property type="molecule type" value="Genomic_DNA"/>
</dbReference>
<accession>A0ACD1IF47</accession>